<comment type="caution">
    <text evidence="1">The sequence shown here is derived from an EMBL/GenBank/DDBJ whole genome shotgun (WGS) entry which is preliminary data.</text>
</comment>
<dbReference type="Proteomes" id="UP000499080">
    <property type="component" value="Unassembled WGS sequence"/>
</dbReference>
<evidence type="ECO:0000313" key="1">
    <source>
        <dbReference type="EMBL" id="GBN65623.1"/>
    </source>
</evidence>
<reference evidence="1 2" key="1">
    <citation type="journal article" date="2019" name="Sci. Rep.">
        <title>Orb-weaving spider Araneus ventricosus genome elucidates the spidroin gene catalogue.</title>
        <authorList>
            <person name="Kono N."/>
            <person name="Nakamura H."/>
            <person name="Ohtoshi R."/>
            <person name="Moran D.A.P."/>
            <person name="Shinohara A."/>
            <person name="Yoshida Y."/>
            <person name="Fujiwara M."/>
            <person name="Mori M."/>
            <person name="Tomita M."/>
            <person name="Arakawa K."/>
        </authorList>
    </citation>
    <scope>NUCLEOTIDE SEQUENCE [LARGE SCALE GENOMIC DNA]</scope>
</reference>
<gene>
    <name evidence="1" type="ORF">AVEN_55734_1</name>
</gene>
<evidence type="ECO:0000313" key="2">
    <source>
        <dbReference type="Proteomes" id="UP000499080"/>
    </source>
</evidence>
<dbReference type="EMBL" id="BGPR01014534">
    <property type="protein sequence ID" value="GBN65623.1"/>
    <property type="molecule type" value="Genomic_DNA"/>
</dbReference>
<accession>A0A4Y2QQN7</accession>
<proteinExistence type="predicted"/>
<dbReference type="AlphaFoldDB" id="A0A4Y2QQN7"/>
<organism evidence="1 2">
    <name type="scientific">Araneus ventricosus</name>
    <name type="common">Orbweaver spider</name>
    <name type="synonym">Epeira ventricosa</name>
    <dbReference type="NCBI Taxonomy" id="182803"/>
    <lineage>
        <taxon>Eukaryota</taxon>
        <taxon>Metazoa</taxon>
        <taxon>Ecdysozoa</taxon>
        <taxon>Arthropoda</taxon>
        <taxon>Chelicerata</taxon>
        <taxon>Arachnida</taxon>
        <taxon>Araneae</taxon>
        <taxon>Araneomorphae</taxon>
        <taxon>Entelegynae</taxon>
        <taxon>Araneoidea</taxon>
        <taxon>Araneidae</taxon>
        <taxon>Araneus</taxon>
    </lineage>
</organism>
<keyword evidence="2" id="KW-1185">Reference proteome</keyword>
<protein>
    <submittedName>
        <fullName evidence="1">Uncharacterized protein</fullName>
    </submittedName>
</protein>
<sequence length="207" mass="23457">MFRNEGGRDVPPLIRSPLSHPLTIWRQLKPRDGAIFGQNKIETARLREIENRLNCEIGERAKCKAGIFRKSGGIDFHIRHLSERRTNSFNPAWEKSRPCPLSKFSEAIFTSLSEENLVPDKCSFNLGKRKLSLGHREAIRDKYPGMLSDGLILLHDNTHTLLTKLKNCCESSSGKSGKVQVGSPIQPRFGTQSGFQTLIWDKVLFKQ</sequence>
<name>A0A4Y2QQN7_ARAVE</name>